<evidence type="ECO:0000313" key="3">
    <source>
        <dbReference type="Proteomes" id="UP000277580"/>
    </source>
</evidence>
<sequence>MASSSNMQSTSSYMNNGGHHSEQSYDASYDNQNQDDPMSKYARILFEHTRRQMDNATHSIRAGSEEQKSTISRERLTHSHSQGQTSVA</sequence>
<feature type="compositionally biased region" description="Low complexity" evidence="1">
    <location>
        <begin position="1"/>
        <end position="16"/>
    </location>
</feature>
<dbReference type="OrthoDB" id="5363077at2759"/>
<reference evidence="2 3" key="1">
    <citation type="journal article" date="2018" name="Nat. Ecol. Evol.">
        <title>Pezizomycetes genomes reveal the molecular basis of ectomycorrhizal truffle lifestyle.</title>
        <authorList>
            <person name="Murat C."/>
            <person name="Payen T."/>
            <person name="Noel B."/>
            <person name="Kuo A."/>
            <person name="Morin E."/>
            <person name="Chen J."/>
            <person name="Kohler A."/>
            <person name="Krizsan K."/>
            <person name="Balestrini R."/>
            <person name="Da Silva C."/>
            <person name="Montanini B."/>
            <person name="Hainaut M."/>
            <person name="Levati E."/>
            <person name="Barry K.W."/>
            <person name="Belfiori B."/>
            <person name="Cichocki N."/>
            <person name="Clum A."/>
            <person name="Dockter R.B."/>
            <person name="Fauchery L."/>
            <person name="Guy J."/>
            <person name="Iotti M."/>
            <person name="Le Tacon F."/>
            <person name="Lindquist E.A."/>
            <person name="Lipzen A."/>
            <person name="Malagnac F."/>
            <person name="Mello A."/>
            <person name="Molinier V."/>
            <person name="Miyauchi S."/>
            <person name="Poulain J."/>
            <person name="Riccioni C."/>
            <person name="Rubini A."/>
            <person name="Sitrit Y."/>
            <person name="Splivallo R."/>
            <person name="Traeger S."/>
            <person name="Wang M."/>
            <person name="Zifcakova L."/>
            <person name="Wipf D."/>
            <person name="Zambonelli A."/>
            <person name="Paolocci F."/>
            <person name="Nowrousian M."/>
            <person name="Ottonello S."/>
            <person name="Baldrian P."/>
            <person name="Spatafora J.W."/>
            <person name="Henrissat B."/>
            <person name="Nagy L.G."/>
            <person name="Aury J.M."/>
            <person name="Wincker P."/>
            <person name="Grigoriev I.V."/>
            <person name="Bonfante P."/>
            <person name="Martin F.M."/>
        </authorList>
    </citation>
    <scope>NUCLEOTIDE SEQUENCE [LARGE SCALE GENOMIC DNA]</scope>
    <source>
        <strain evidence="2 3">CCBAS932</strain>
    </source>
</reference>
<evidence type="ECO:0000256" key="1">
    <source>
        <dbReference type="SAM" id="MobiDB-lite"/>
    </source>
</evidence>
<gene>
    <name evidence="2" type="ORF">P167DRAFT_574143</name>
</gene>
<feature type="compositionally biased region" description="Polar residues" evidence="1">
    <location>
        <begin position="24"/>
        <end position="36"/>
    </location>
</feature>
<dbReference type="EMBL" id="ML119128">
    <property type="protein sequence ID" value="RPB12447.1"/>
    <property type="molecule type" value="Genomic_DNA"/>
</dbReference>
<accession>A0A3N4KPK5</accession>
<evidence type="ECO:0000313" key="2">
    <source>
        <dbReference type="EMBL" id="RPB12447.1"/>
    </source>
</evidence>
<organism evidence="2 3">
    <name type="scientific">Morchella conica CCBAS932</name>
    <dbReference type="NCBI Taxonomy" id="1392247"/>
    <lineage>
        <taxon>Eukaryota</taxon>
        <taxon>Fungi</taxon>
        <taxon>Dikarya</taxon>
        <taxon>Ascomycota</taxon>
        <taxon>Pezizomycotina</taxon>
        <taxon>Pezizomycetes</taxon>
        <taxon>Pezizales</taxon>
        <taxon>Morchellaceae</taxon>
        <taxon>Morchella</taxon>
    </lineage>
</organism>
<keyword evidence="3" id="KW-1185">Reference proteome</keyword>
<feature type="region of interest" description="Disordered" evidence="1">
    <location>
        <begin position="1"/>
        <end position="88"/>
    </location>
</feature>
<proteinExistence type="predicted"/>
<feature type="compositionally biased region" description="Basic and acidic residues" evidence="1">
    <location>
        <begin position="63"/>
        <end position="77"/>
    </location>
</feature>
<dbReference type="Proteomes" id="UP000277580">
    <property type="component" value="Unassembled WGS sequence"/>
</dbReference>
<name>A0A3N4KPK5_9PEZI</name>
<feature type="compositionally biased region" description="Polar residues" evidence="1">
    <location>
        <begin position="79"/>
        <end position="88"/>
    </location>
</feature>
<protein>
    <submittedName>
        <fullName evidence="2">Uncharacterized protein</fullName>
    </submittedName>
</protein>
<dbReference type="AlphaFoldDB" id="A0A3N4KPK5"/>
<dbReference type="InParanoid" id="A0A3N4KPK5"/>